<dbReference type="PROSITE" id="PS50846">
    <property type="entry name" value="HMA_2"/>
    <property type="match status" value="1"/>
</dbReference>
<dbReference type="NCBIfam" id="TIGR01511">
    <property type="entry name" value="ATPase-IB1_Cu"/>
    <property type="match status" value="1"/>
</dbReference>
<dbReference type="InterPro" id="IPR001757">
    <property type="entry name" value="P_typ_ATPase"/>
</dbReference>
<dbReference type="NCBIfam" id="TIGR01525">
    <property type="entry name" value="ATPase-IB_hvy"/>
    <property type="match status" value="1"/>
</dbReference>
<dbReference type="Gene3D" id="3.40.50.1000">
    <property type="entry name" value="HAD superfamily/HAD-like"/>
    <property type="match status" value="1"/>
</dbReference>
<dbReference type="NCBIfam" id="TIGR01494">
    <property type="entry name" value="ATPase_P-type"/>
    <property type="match status" value="1"/>
</dbReference>
<feature type="transmembrane region" description="Helical" evidence="10">
    <location>
        <begin position="140"/>
        <end position="165"/>
    </location>
</feature>
<dbReference type="Gene3D" id="2.70.150.10">
    <property type="entry name" value="Calcium-transporting ATPase, cytoplasmic transduction domain A"/>
    <property type="match status" value="1"/>
</dbReference>
<sequence>MTTSTAASGRLDIGGMTCASCVGRVEKALIRLDGVEAAAVNLATEVATVTYDPSVVGPDAMAAAVQAAGYTAKVPAPPRPAEQPARPAEQPARPGEQPAEEAPAPELVSLRRRWQLSLPVGLAMMVLMYLPLPIDTMDWLMPLLLVVATIVQFGAGAPIYAAAWAAARHRAATMNTLVALGTTVAYGYSAFVTLWPAAAERAGLPLHVYFEISVVVIALVLMGRWMEARAMRRAGAAIRALMSLQPPTARVVRGEDEVTVPIAEVAVGDLVRVRPGEKVPVDGVVAEGSSAVDESVVTGESMPVEKEPGDRLIGAALNGTGSLLMRATAVGADTTLAQIVRLVEQAQGAKAPMQRLVDRVSAWFVPAVIATAVLTFAAWATFGPDGTGVTLGLGTAIAVLIIACPCALGLATPTAVMVGTGKAAELGILLSGGEALEQARRLTTVVLDKTGTITRGRPSVTRVRPVAGVGADDLIALAAAAEVGSEHPLGAAIVAYAKDRGLSLRPARQFRARPGHGIEAAVGDRTVLIGNAALLAAHGIPTVALTGEADRMAAGGATPMYVAVDGALAGLIAVADTVKPESREAIDGLRALGLEVWMLTGDNRLTAEAIAREVGIEHVIADVRPQDKAAHIAGLQRDGAVVAMAGDGINDAPALAQADLGVAIGTGTDVAIAAGDITLVGGDLRGIVSAIALSRRTVTTIKQGLAWAFGYNLLLVPIAAGLLWPFTGTLLDPSLAAAAMAMSSVSVITNAARLRRFDGTARRRFGDYAYLAGVAVLALAVGAGLTALSRTDTARRGMNGVLAWVQDSGMPMRPAMSVMMATDAEPRDVADAGIRVGVEVPKGAMPGRRTTAQIRIADAATGRPIEDVGRGHEAWMHFIVVRDDLGTFLHLHPEPTGVPGVFRTELTFPTAGRYLVHAEFRRRGQMSDLLARSEVVVDGRTPRSGPEPGPSPRTQIVGGMRVTLDGDAKLGASTFTYRFADADTGKPVTGLRPYLAAAGHVVVMPLDGSGFAHEHAEAEDDRGRPVFALPSARFGPELTVHADLPRPGLYRLWGQFRDAEGVVRTTAFTVAVPDAG</sequence>
<dbReference type="Gene3D" id="3.40.1110.10">
    <property type="entry name" value="Calcium-transporting ATPase, cytoplasmic domain N"/>
    <property type="match status" value="1"/>
</dbReference>
<dbReference type="SFLD" id="SFLDF00027">
    <property type="entry name" value="p-type_atpase"/>
    <property type="match status" value="1"/>
</dbReference>
<dbReference type="Pfam" id="PF00403">
    <property type="entry name" value="HMA"/>
    <property type="match status" value="1"/>
</dbReference>
<evidence type="ECO:0000256" key="7">
    <source>
        <dbReference type="ARBA" id="ARBA00022967"/>
    </source>
</evidence>
<dbReference type="InterPro" id="IPR044492">
    <property type="entry name" value="P_typ_ATPase_HD_dom"/>
</dbReference>
<dbReference type="Gene3D" id="3.30.70.100">
    <property type="match status" value="1"/>
</dbReference>
<dbReference type="CDD" id="cd02094">
    <property type="entry name" value="P-type_ATPase_Cu-like"/>
    <property type="match status" value="1"/>
</dbReference>
<feature type="transmembrane region" description="Helical" evidence="10">
    <location>
        <begin position="116"/>
        <end position="134"/>
    </location>
</feature>
<feature type="transmembrane region" description="Helical" evidence="10">
    <location>
        <begin position="388"/>
        <end position="411"/>
    </location>
</feature>
<dbReference type="CDD" id="cd00371">
    <property type="entry name" value="HMA"/>
    <property type="match status" value="1"/>
</dbReference>
<feature type="domain" description="HMA" evidence="12">
    <location>
        <begin position="7"/>
        <end position="73"/>
    </location>
</feature>
<keyword evidence="14" id="KW-1185">Reference proteome</keyword>
<feature type="compositionally biased region" description="Low complexity" evidence="11">
    <location>
        <begin position="82"/>
        <end position="104"/>
    </location>
</feature>
<dbReference type="PANTHER" id="PTHR43520">
    <property type="entry name" value="ATP7, ISOFORM B"/>
    <property type="match status" value="1"/>
</dbReference>
<evidence type="ECO:0000256" key="5">
    <source>
        <dbReference type="ARBA" id="ARBA00022741"/>
    </source>
</evidence>
<evidence type="ECO:0000256" key="10">
    <source>
        <dbReference type="RuleBase" id="RU362081"/>
    </source>
</evidence>
<feature type="transmembrane region" description="Helical" evidence="10">
    <location>
        <begin position="730"/>
        <end position="748"/>
    </location>
</feature>
<reference evidence="14" key="1">
    <citation type="journal article" date="2019" name="Int. J. Syst. Evol. Microbiol.">
        <title>The Global Catalogue of Microorganisms (GCM) 10K type strain sequencing project: providing services to taxonomists for standard genome sequencing and annotation.</title>
        <authorList>
            <consortium name="The Broad Institute Genomics Platform"/>
            <consortium name="The Broad Institute Genome Sequencing Center for Infectious Disease"/>
            <person name="Wu L."/>
            <person name="Ma J."/>
        </authorList>
    </citation>
    <scope>NUCLEOTIDE SEQUENCE [LARGE SCALE GENOMIC DNA]</scope>
    <source>
        <strain evidence="14">XZYJT-10</strain>
    </source>
</reference>
<feature type="transmembrane region" description="Helical" evidence="10">
    <location>
        <begin position="360"/>
        <end position="382"/>
    </location>
</feature>
<feature type="transmembrane region" description="Helical" evidence="10">
    <location>
        <begin position="768"/>
        <end position="788"/>
    </location>
</feature>
<dbReference type="InterPro" id="IPR036163">
    <property type="entry name" value="HMA_dom_sf"/>
</dbReference>
<feature type="transmembrane region" description="Helical" evidence="10">
    <location>
        <begin position="204"/>
        <end position="223"/>
    </location>
</feature>
<dbReference type="InterPro" id="IPR036412">
    <property type="entry name" value="HAD-like_sf"/>
</dbReference>
<evidence type="ECO:0000256" key="11">
    <source>
        <dbReference type="SAM" id="MobiDB-lite"/>
    </source>
</evidence>
<dbReference type="Pfam" id="PF00122">
    <property type="entry name" value="E1-E2_ATPase"/>
    <property type="match status" value="1"/>
</dbReference>
<dbReference type="InterPro" id="IPR017969">
    <property type="entry name" value="Heavy-metal-associated_CS"/>
</dbReference>
<comment type="caution">
    <text evidence="13">The sequence shown here is derived from an EMBL/GenBank/DDBJ whole genome shotgun (WGS) entry which is preliminary data.</text>
</comment>
<dbReference type="Proteomes" id="UP001596548">
    <property type="component" value="Unassembled WGS sequence"/>
</dbReference>
<dbReference type="PROSITE" id="PS00154">
    <property type="entry name" value="ATPASE_E1_E2"/>
    <property type="match status" value="1"/>
</dbReference>
<dbReference type="InterPro" id="IPR006121">
    <property type="entry name" value="HMA_dom"/>
</dbReference>
<comment type="subcellular location">
    <subcellularLocation>
        <location evidence="1">Cell membrane</location>
        <topology evidence="1">Multi-pass membrane protein</topology>
    </subcellularLocation>
</comment>
<evidence type="ECO:0000256" key="4">
    <source>
        <dbReference type="ARBA" id="ARBA00022723"/>
    </source>
</evidence>
<keyword evidence="10" id="KW-1003">Cell membrane</keyword>
<protein>
    <submittedName>
        <fullName evidence="13">Heavy metal translocating P-type ATPase</fullName>
    </submittedName>
</protein>
<evidence type="ECO:0000256" key="2">
    <source>
        <dbReference type="ARBA" id="ARBA00006024"/>
    </source>
</evidence>
<dbReference type="EMBL" id="JBHTBJ010000017">
    <property type="protein sequence ID" value="MFC7276784.1"/>
    <property type="molecule type" value="Genomic_DNA"/>
</dbReference>
<dbReference type="SUPFAM" id="SSF56784">
    <property type="entry name" value="HAD-like"/>
    <property type="match status" value="1"/>
</dbReference>
<keyword evidence="8 10" id="KW-1133">Transmembrane helix</keyword>
<keyword evidence="5 10" id="KW-0547">Nucleotide-binding</keyword>
<dbReference type="PRINTS" id="PR00943">
    <property type="entry name" value="CUATPASE"/>
</dbReference>
<evidence type="ECO:0000259" key="12">
    <source>
        <dbReference type="PROSITE" id="PS50846"/>
    </source>
</evidence>
<dbReference type="SUPFAM" id="SSF55008">
    <property type="entry name" value="HMA, heavy metal-associated domain"/>
    <property type="match status" value="1"/>
</dbReference>
<dbReference type="PANTHER" id="PTHR43520:SF8">
    <property type="entry name" value="P-TYPE CU(+) TRANSPORTER"/>
    <property type="match status" value="1"/>
</dbReference>
<evidence type="ECO:0000313" key="14">
    <source>
        <dbReference type="Proteomes" id="UP001596548"/>
    </source>
</evidence>
<feature type="region of interest" description="Disordered" evidence="11">
    <location>
        <begin position="73"/>
        <end position="104"/>
    </location>
</feature>
<feature type="transmembrane region" description="Helical" evidence="10">
    <location>
        <begin position="704"/>
        <end position="724"/>
    </location>
</feature>
<evidence type="ECO:0000256" key="3">
    <source>
        <dbReference type="ARBA" id="ARBA00022692"/>
    </source>
</evidence>
<feature type="transmembrane region" description="Helical" evidence="10">
    <location>
        <begin position="177"/>
        <end position="198"/>
    </location>
</feature>
<dbReference type="InterPro" id="IPR023214">
    <property type="entry name" value="HAD_sf"/>
</dbReference>
<dbReference type="SFLD" id="SFLDG00002">
    <property type="entry name" value="C1.7:_P-type_atpase_like"/>
    <property type="match status" value="1"/>
</dbReference>
<comment type="similarity">
    <text evidence="2 10">Belongs to the cation transport ATPase (P-type) (TC 3.A.3) family. Type IB subfamily.</text>
</comment>
<dbReference type="SUPFAM" id="SSF81653">
    <property type="entry name" value="Calcium ATPase, transduction domain A"/>
    <property type="match status" value="1"/>
</dbReference>
<keyword evidence="9 10" id="KW-0472">Membrane</keyword>
<keyword evidence="4 10" id="KW-0479">Metal-binding</keyword>
<dbReference type="InterPro" id="IPR059000">
    <property type="entry name" value="ATPase_P-type_domA"/>
</dbReference>
<dbReference type="InterPro" id="IPR023299">
    <property type="entry name" value="ATPase_P-typ_cyto_dom_N"/>
</dbReference>
<evidence type="ECO:0000256" key="8">
    <source>
        <dbReference type="ARBA" id="ARBA00022989"/>
    </source>
</evidence>
<dbReference type="InterPro" id="IPR018303">
    <property type="entry name" value="ATPase_P-typ_P_site"/>
</dbReference>
<dbReference type="SFLD" id="SFLDS00003">
    <property type="entry name" value="Haloacid_Dehalogenase"/>
    <property type="match status" value="1"/>
</dbReference>
<evidence type="ECO:0000313" key="13">
    <source>
        <dbReference type="EMBL" id="MFC7276784.1"/>
    </source>
</evidence>
<dbReference type="InterPro" id="IPR008250">
    <property type="entry name" value="ATPase_P-typ_transduc_dom_A_sf"/>
</dbReference>
<organism evidence="13 14">
    <name type="scientific">Paractinoplanes rhizophilus</name>
    <dbReference type="NCBI Taxonomy" id="1416877"/>
    <lineage>
        <taxon>Bacteria</taxon>
        <taxon>Bacillati</taxon>
        <taxon>Actinomycetota</taxon>
        <taxon>Actinomycetes</taxon>
        <taxon>Micromonosporales</taxon>
        <taxon>Micromonosporaceae</taxon>
        <taxon>Paractinoplanes</taxon>
    </lineage>
</organism>
<keyword evidence="7" id="KW-1278">Translocase</keyword>
<accession>A0ABW2HVB0</accession>
<keyword evidence="6 10" id="KW-0067">ATP-binding</keyword>
<evidence type="ECO:0000256" key="9">
    <source>
        <dbReference type="ARBA" id="ARBA00023136"/>
    </source>
</evidence>
<dbReference type="RefSeq" id="WP_378971541.1">
    <property type="nucleotide sequence ID" value="NZ_JBHTBJ010000017.1"/>
</dbReference>
<evidence type="ECO:0000256" key="1">
    <source>
        <dbReference type="ARBA" id="ARBA00004651"/>
    </source>
</evidence>
<gene>
    <name evidence="13" type="ORF">ACFQS1_22560</name>
</gene>
<name>A0ABW2HVB0_9ACTN</name>
<dbReference type="InterPro" id="IPR027256">
    <property type="entry name" value="P-typ_ATPase_IB"/>
</dbReference>
<dbReference type="PRINTS" id="PR00119">
    <property type="entry name" value="CATATPASE"/>
</dbReference>
<proteinExistence type="inferred from homology"/>
<evidence type="ECO:0000256" key="6">
    <source>
        <dbReference type="ARBA" id="ARBA00022840"/>
    </source>
</evidence>
<dbReference type="Pfam" id="PF00702">
    <property type="entry name" value="Hydrolase"/>
    <property type="match status" value="1"/>
</dbReference>
<dbReference type="PROSITE" id="PS01047">
    <property type="entry name" value="HMA_1"/>
    <property type="match status" value="1"/>
</dbReference>
<keyword evidence="3 10" id="KW-0812">Transmembrane</keyword>